<dbReference type="Proteomes" id="UP000563906">
    <property type="component" value="Unassembled WGS sequence"/>
</dbReference>
<proteinExistence type="predicted"/>
<accession>A0A839AP07</accession>
<keyword evidence="2" id="KW-1185">Reference proteome</keyword>
<dbReference type="AlphaFoldDB" id="A0A839AP07"/>
<reference evidence="1 2" key="1">
    <citation type="submission" date="2020-07" db="EMBL/GenBank/DDBJ databases">
        <title>Bacterium isolated from marine sediment.</title>
        <authorList>
            <person name="Shang D."/>
            <person name="Du Z.-J."/>
        </authorList>
    </citation>
    <scope>NUCLEOTIDE SEQUENCE [LARGE SCALE GENOMIC DNA]</scope>
    <source>
        <strain evidence="1 2">S7007</strain>
    </source>
</reference>
<dbReference type="EMBL" id="JACGLS010000001">
    <property type="protein sequence ID" value="MBA6155461.1"/>
    <property type="molecule type" value="Genomic_DNA"/>
</dbReference>
<sequence>MDIEKKIEQDYLFGCIKFNDKLNFYLMPIAYWILNHKKYDPIYDPNEWESVFRDNILNVDKSNIEDFLNAIKVDLIELKKGDIEKYNLEDVFLFYIDFDSNLFVSYFDEIDLEDYVPNKRWKYKFANPSHCVPSDLIKQYL</sequence>
<evidence type="ECO:0000313" key="1">
    <source>
        <dbReference type="EMBL" id="MBA6155461.1"/>
    </source>
</evidence>
<organism evidence="1 2">
    <name type="scientific">Tenacibaculum pelagium</name>
    <dbReference type="NCBI Taxonomy" id="2759527"/>
    <lineage>
        <taxon>Bacteria</taxon>
        <taxon>Pseudomonadati</taxon>
        <taxon>Bacteroidota</taxon>
        <taxon>Flavobacteriia</taxon>
        <taxon>Flavobacteriales</taxon>
        <taxon>Flavobacteriaceae</taxon>
        <taxon>Tenacibaculum</taxon>
    </lineage>
</organism>
<evidence type="ECO:0000313" key="2">
    <source>
        <dbReference type="Proteomes" id="UP000563906"/>
    </source>
</evidence>
<comment type="caution">
    <text evidence="1">The sequence shown here is derived from an EMBL/GenBank/DDBJ whole genome shotgun (WGS) entry which is preliminary data.</text>
</comment>
<name>A0A839AP07_9FLAO</name>
<protein>
    <submittedName>
        <fullName evidence="1">Uncharacterized protein</fullName>
    </submittedName>
</protein>
<dbReference type="RefSeq" id="WP_182123961.1">
    <property type="nucleotide sequence ID" value="NZ_JACGLS010000001.1"/>
</dbReference>
<gene>
    <name evidence="1" type="ORF">H3Z83_02830</name>
</gene>